<evidence type="ECO:0000313" key="1">
    <source>
        <dbReference type="EMBL" id="KPJ09999.1"/>
    </source>
</evidence>
<proteinExistence type="predicted"/>
<sequence>MNVVSPEGKGETPVKPSREAGSVSFIREWVKVGEGEDCLVCEEVRSSWLPSNGRKGIPNDKWLGLRLKQLNIEAIRQLHSF</sequence>
<dbReference type="EMBL" id="KQ461023">
    <property type="protein sequence ID" value="KPJ09999.1"/>
    <property type="molecule type" value="Genomic_DNA"/>
</dbReference>
<dbReference type="InParanoid" id="A0A0N1IC89"/>
<protein>
    <submittedName>
        <fullName evidence="1">Uncharacterized protein</fullName>
    </submittedName>
</protein>
<accession>A0A0N1IC89</accession>
<organism evidence="1 2">
    <name type="scientific">Papilio machaon</name>
    <name type="common">Old World swallowtail butterfly</name>
    <dbReference type="NCBI Taxonomy" id="76193"/>
    <lineage>
        <taxon>Eukaryota</taxon>
        <taxon>Metazoa</taxon>
        <taxon>Ecdysozoa</taxon>
        <taxon>Arthropoda</taxon>
        <taxon>Hexapoda</taxon>
        <taxon>Insecta</taxon>
        <taxon>Pterygota</taxon>
        <taxon>Neoptera</taxon>
        <taxon>Endopterygota</taxon>
        <taxon>Lepidoptera</taxon>
        <taxon>Glossata</taxon>
        <taxon>Ditrysia</taxon>
        <taxon>Papilionoidea</taxon>
        <taxon>Papilionidae</taxon>
        <taxon>Papilioninae</taxon>
        <taxon>Papilio</taxon>
    </lineage>
</organism>
<evidence type="ECO:0000313" key="2">
    <source>
        <dbReference type="Proteomes" id="UP000053240"/>
    </source>
</evidence>
<dbReference type="AlphaFoldDB" id="A0A0N1IC89"/>
<name>A0A0N1IC89_PAPMA</name>
<keyword evidence="2" id="KW-1185">Reference proteome</keyword>
<dbReference type="Proteomes" id="UP000053240">
    <property type="component" value="Unassembled WGS sequence"/>
</dbReference>
<gene>
    <name evidence="1" type="ORF">RR48_01085</name>
</gene>
<reference evidence="1 2" key="1">
    <citation type="journal article" date="2015" name="Nat. Commun.">
        <title>Outbred genome sequencing and CRISPR/Cas9 gene editing in butterflies.</title>
        <authorList>
            <person name="Li X."/>
            <person name="Fan D."/>
            <person name="Zhang W."/>
            <person name="Liu G."/>
            <person name="Zhang L."/>
            <person name="Zhao L."/>
            <person name="Fang X."/>
            <person name="Chen L."/>
            <person name="Dong Y."/>
            <person name="Chen Y."/>
            <person name="Ding Y."/>
            <person name="Zhao R."/>
            <person name="Feng M."/>
            <person name="Zhu Y."/>
            <person name="Feng Y."/>
            <person name="Jiang X."/>
            <person name="Zhu D."/>
            <person name="Xiang H."/>
            <person name="Feng X."/>
            <person name="Li S."/>
            <person name="Wang J."/>
            <person name="Zhang G."/>
            <person name="Kronforst M.R."/>
            <person name="Wang W."/>
        </authorList>
    </citation>
    <scope>NUCLEOTIDE SEQUENCE [LARGE SCALE GENOMIC DNA]</scope>
    <source>
        <strain evidence="1">Ya'a_city_454_Pm</strain>
        <tissue evidence="1">Whole body</tissue>
    </source>
</reference>